<dbReference type="OrthoDB" id="5458763at2"/>
<dbReference type="AlphaFoldDB" id="A0A2C8FB71"/>
<gene>
    <name evidence="2" type="ORF">DPRO_2222</name>
</gene>
<protein>
    <recommendedName>
        <fullName evidence="4">Lipoprotein</fullName>
    </recommendedName>
</protein>
<proteinExistence type="predicted"/>
<keyword evidence="3" id="KW-1185">Reference proteome</keyword>
<evidence type="ECO:0000313" key="3">
    <source>
        <dbReference type="Proteomes" id="UP000219215"/>
    </source>
</evidence>
<evidence type="ECO:0000256" key="1">
    <source>
        <dbReference type="SAM" id="SignalP"/>
    </source>
</evidence>
<dbReference type="Proteomes" id="UP000219215">
    <property type="component" value="Chromosome DPRO"/>
</dbReference>
<name>A0A2C8FB71_9BACT</name>
<reference evidence="3" key="1">
    <citation type="submission" date="2017-09" db="EMBL/GenBank/DDBJ databases">
        <authorList>
            <person name="Regsiter A."/>
            <person name="William W."/>
        </authorList>
    </citation>
    <scope>NUCLEOTIDE SEQUENCE [LARGE SCALE GENOMIC DNA]</scope>
    <source>
        <strain evidence="3">500-1</strain>
    </source>
</reference>
<feature type="chain" id="PRO_5012519176" description="Lipoprotein" evidence="1">
    <location>
        <begin position="21"/>
        <end position="185"/>
    </location>
</feature>
<evidence type="ECO:0000313" key="2">
    <source>
        <dbReference type="EMBL" id="SOB59127.1"/>
    </source>
</evidence>
<accession>A0A2C8FB71</accession>
<dbReference type="RefSeq" id="WP_097012041.1">
    <property type="nucleotide sequence ID" value="NZ_LT907975.1"/>
</dbReference>
<organism evidence="2 3">
    <name type="scientific">Pseudodesulfovibrio profundus</name>
    <dbReference type="NCBI Taxonomy" id="57320"/>
    <lineage>
        <taxon>Bacteria</taxon>
        <taxon>Pseudomonadati</taxon>
        <taxon>Thermodesulfobacteriota</taxon>
        <taxon>Desulfovibrionia</taxon>
        <taxon>Desulfovibrionales</taxon>
        <taxon>Desulfovibrionaceae</taxon>
    </lineage>
</organism>
<dbReference type="KEGG" id="pprf:DPRO_2222"/>
<evidence type="ECO:0008006" key="4">
    <source>
        <dbReference type="Google" id="ProtNLM"/>
    </source>
</evidence>
<sequence length="185" mass="19714">MRHMKTIALFAVLTALSIVAGCASGSGVKLTYKLGPSSGPCPGKAVIHQFEDKRGITRLGTDKSGEALQSLSDEADWVSWAFFDELKASGCDVSYRTSTLPSGNETVVSGELLELALNQTGTTTYEGKVTVKVILTKEGKIVHSEKFSSQVEDVVVPGYGDRSDILEETLRGITEAAIPTICSKL</sequence>
<keyword evidence="1" id="KW-0732">Signal</keyword>
<dbReference type="PROSITE" id="PS51257">
    <property type="entry name" value="PROKAR_LIPOPROTEIN"/>
    <property type="match status" value="1"/>
</dbReference>
<feature type="signal peptide" evidence="1">
    <location>
        <begin position="1"/>
        <end position="20"/>
    </location>
</feature>
<dbReference type="EMBL" id="LT907975">
    <property type="protein sequence ID" value="SOB59127.1"/>
    <property type="molecule type" value="Genomic_DNA"/>
</dbReference>